<feature type="transmembrane region" description="Helical" evidence="10">
    <location>
        <begin position="289"/>
        <end position="309"/>
    </location>
</feature>
<dbReference type="AlphaFoldDB" id="A0A914VTZ5"/>
<keyword evidence="5 8" id="KW-0406">Ion transport</keyword>
<feature type="compositionally biased region" description="Polar residues" evidence="9">
    <location>
        <begin position="847"/>
        <end position="856"/>
    </location>
</feature>
<dbReference type="GO" id="GO:0005886">
    <property type="term" value="C:plasma membrane"/>
    <property type="evidence" value="ECO:0007669"/>
    <property type="project" value="TreeGrafter"/>
</dbReference>
<feature type="compositionally biased region" description="Polar residues" evidence="9">
    <location>
        <begin position="722"/>
        <end position="735"/>
    </location>
</feature>
<dbReference type="GO" id="GO:0015271">
    <property type="term" value="F:outward rectifier potassium channel activity"/>
    <property type="evidence" value="ECO:0007669"/>
    <property type="project" value="TreeGrafter"/>
</dbReference>
<feature type="transmembrane region" description="Helical" evidence="10">
    <location>
        <begin position="565"/>
        <end position="584"/>
    </location>
</feature>
<keyword evidence="4 10" id="KW-1133">Transmembrane helix</keyword>
<organism evidence="12 13">
    <name type="scientific">Plectus sambesii</name>
    <dbReference type="NCBI Taxonomy" id="2011161"/>
    <lineage>
        <taxon>Eukaryota</taxon>
        <taxon>Metazoa</taxon>
        <taxon>Ecdysozoa</taxon>
        <taxon>Nematoda</taxon>
        <taxon>Chromadorea</taxon>
        <taxon>Plectida</taxon>
        <taxon>Plectina</taxon>
        <taxon>Plectoidea</taxon>
        <taxon>Plectidae</taxon>
        <taxon>Plectus</taxon>
    </lineage>
</organism>
<dbReference type="InterPro" id="IPR003280">
    <property type="entry name" value="2pore_dom_K_chnl"/>
</dbReference>
<feature type="compositionally biased region" description="Low complexity" evidence="9">
    <location>
        <begin position="632"/>
        <end position="641"/>
    </location>
</feature>
<feature type="transmembrane region" description="Helical" evidence="10">
    <location>
        <begin position="534"/>
        <end position="553"/>
    </location>
</feature>
<feature type="compositionally biased region" description="Low complexity" evidence="9">
    <location>
        <begin position="773"/>
        <end position="799"/>
    </location>
</feature>
<feature type="region of interest" description="Disordered" evidence="9">
    <location>
        <begin position="463"/>
        <end position="494"/>
    </location>
</feature>
<keyword evidence="3 8" id="KW-0812">Transmembrane</keyword>
<comment type="subcellular location">
    <subcellularLocation>
        <location evidence="1">Membrane</location>
        <topology evidence="1">Multi-pass membrane protein</topology>
    </subcellularLocation>
</comment>
<dbReference type="PRINTS" id="PR01333">
    <property type="entry name" value="2POREKCHANEL"/>
</dbReference>
<keyword evidence="7 8" id="KW-0407">Ion channel</keyword>
<evidence type="ECO:0000313" key="13">
    <source>
        <dbReference type="WBParaSite" id="PSAMB.scaffold23size113048.g484.t1"/>
    </source>
</evidence>
<name>A0A914VTZ5_9BILA</name>
<dbReference type="WBParaSite" id="PSAMB.scaffold23size113048.g484.t1">
    <property type="protein sequence ID" value="PSAMB.scaffold23size113048.g484.t1"/>
    <property type="gene ID" value="PSAMB.scaffold23size113048.g484"/>
</dbReference>
<feature type="region of interest" description="Disordered" evidence="9">
    <location>
        <begin position="772"/>
        <end position="856"/>
    </location>
</feature>
<dbReference type="PANTHER" id="PTHR11003:SF335">
    <property type="entry name" value="POTASSIUM CHANNEL DOMAIN-CONTAINING PROTEIN"/>
    <property type="match status" value="1"/>
</dbReference>
<dbReference type="SUPFAM" id="SSF81324">
    <property type="entry name" value="Voltage-gated potassium channels"/>
    <property type="match status" value="2"/>
</dbReference>
<feature type="transmembrane region" description="Helical" evidence="10">
    <location>
        <begin position="385"/>
        <end position="404"/>
    </location>
</feature>
<evidence type="ECO:0000256" key="3">
    <source>
        <dbReference type="ARBA" id="ARBA00022692"/>
    </source>
</evidence>
<evidence type="ECO:0000256" key="6">
    <source>
        <dbReference type="ARBA" id="ARBA00023136"/>
    </source>
</evidence>
<feature type="transmembrane region" description="Helical" evidence="10">
    <location>
        <begin position="416"/>
        <end position="438"/>
    </location>
</feature>
<keyword evidence="12" id="KW-1185">Reference proteome</keyword>
<evidence type="ECO:0000313" key="12">
    <source>
        <dbReference type="Proteomes" id="UP000887566"/>
    </source>
</evidence>
<feature type="domain" description="Potassium channel" evidence="11">
    <location>
        <begin position="515"/>
        <end position="586"/>
    </location>
</feature>
<dbReference type="Pfam" id="PF07885">
    <property type="entry name" value="Ion_trans_2"/>
    <property type="match status" value="2"/>
</dbReference>
<evidence type="ECO:0000256" key="9">
    <source>
        <dbReference type="SAM" id="MobiDB-lite"/>
    </source>
</evidence>
<evidence type="ECO:0000256" key="5">
    <source>
        <dbReference type="ARBA" id="ARBA00023065"/>
    </source>
</evidence>
<feature type="compositionally biased region" description="Low complexity" evidence="9">
    <location>
        <begin position="673"/>
        <end position="688"/>
    </location>
</feature>
<evidence type="ECO:0000256" key="4">
    <source>
        <dbReference type="ARBA" id="ARBA00022989"/>
    </source>
</evidence>
<evidence type="ECO:0000259" key="11">
    <source>
        <dbReference type="Pfam" id="PF07885"/>
    </source>
</evidence>
<feature type="region of interest" description="Disordered" evidence="9">
    <location>
        <begin position="239"/>
        <end position="265"/>
    </location>
</feature>
<accession>A0A914VTZ5</accession>
<dbReference type="Proteomes" id="UP000887566">
    <property type="component" value="Unplaced"/>
</dbReference>
<evidence type="ECO:0000256" key="10">
    <source>
        <dbReference type="SAM" id="Phobius"/>
    </source>
</evidence>
<feature type="compositionally biased region" description="Low complexity" evidence="9">
    <location>
        <begin position="706"/>
        <end position="715"/>
    </location>
</feature>
<evidence type="ECO:0000256" key="2">
    <source>
        <dbReference type="ARBA" id="ARBA00022448"/>
    </source>
</evidence>
<feature type="transmembrane region" description="Helical" evidence="10">
    <location>
        <begin position="171"/>
        <end position="189"/>
    </location>
</feature>
<dbReference type="GO" id="GO:0022841">
    <property type="term" value="F:potassium ion leak channel activity"/>
    <property type="evidence" value="ECO:0007669"/>
    <property type="project" value="TreeGrafter"/>
</dbReference>
<feature type="region of interest" description="Disordered" evidence="9">
    <location>
        <begin position="630"/>
        <end position="739"/>
    </location>
</feature>
<dbReference type="GO" id="GO:0030322">
    <property type="term" value="P:stabilization of membrane potential"/>
    <property type="evidence" value="ECO:0007669"/>
    <property type="project" value="TreeGrafter"/>
</dbReference>
<evidence type="ECO:0000256" key="1">
    <source>
        <dbReference type="ARBA" id="ARBA00004141"/>
    </source>
</evidence>
<proteinExistence type="inferred from homology"/>
<reference evidence="13" key="1">
    <citation type="submission" date="2022-11" db="UniProtKB">
        <authorList>
            <consortium name="WormBaseParasite"/>
        </authorList>
    </citation>
    <scope>IDENTIFICATION</scope>
</reference>
<evidence type="ECO:0000256" key="7">
    <source>
        <dbReference type="ARBA" id="ARBA00023303"/>
    </source>
</evidence>
<protein>
    <submittedName>
        <fullName evidence="13">Potassium channel domain-containing protein</fullName>
    </submittedName>
</protein>
<comment type="similarity">
    <text evidence="8">Belongs to the two pore domain potassium channel (TC 1.A.1.8) family.</text>
</comment>
<sequence length="856" mass="94814">MLWRRVEALCVFVMLMYLLLRVLEWNSYVLLGAYPHHVLDPLSINVRKLRGLLDRRGILFGGVFEKAELAALVRHSGGVTMVETEDAERLGVKGNSSLLPESINQEENVVVFTGADHFNEQVEDCKDSIWIVQVVAANGRMPVISTAWRQLIAKLEPFGVRFGIYNCRDDMSVPSCCIFISVIVMSVIMRKPILRQASMTPSAAREGMKVLEKYCRKKYRNSSVLNELDEYDQFTPEPLSAPIRPKGSDGTFRFPDEEAEEELQPTPTPAARRWKYLKAIYQRLGINHLLLLTILLSYSLLGGLMFLHIERPHEEQMLLAAQNEAVRRQTDFARRLQRITAERECSSKSSKTGDCLEVFKEILIDYDRVTGLDARTKLPVWKWDYWTAVFYALTLITTIGFGNMHCKTAEGRVLTILYTIVGLPLMLAVLKSLGTVLFNSAEAAWNRMRSSVRRRVRRQLRRFSKKEKEDRDGDASTGKGSTQQADDDADEKAANDSSASLPFEETFPLPLALAVVFLYIGLCAAIFRFWESDWDYFTAFYFVFISLSTVGLGDEMPAHPHYACGFFLFFLVGLALVSMCAALMQMRYEARYMAALQLIDEEAQEAGGVLSVMPQETVLTLAPSLAVFGDSTPTPTTTMPTVRWRSTGLDVRPQTPSSDLDSPRTPLFTRHQSSFSPSAGSSSAAPPAVLGVLMSRRSTLRRTKRSSSGLSGSVSADERGGSTDQLSQPQISPPATGNAVESFRPMRASVVGGPPLSVIDEATDEDKAHRLTANRSDNAPSPSAAPANLYPRSTTTRSSAVTTPLAVITESKADDRRAARSSHPLLRRESSIDVAEEEATSGETAGDNTSSTNSAS</sequence>
<dbReference type="InterPro" id="IPR013099">
    <property type="entry name" value="K_chnl_dom"/>
</dbReference>
<dbReference type="Gene3D" id="1.10.287.70">
    <property type="match status" value="1"/>
</dbReference>
<evidence type="ECO:0000256" key="8">
    <source>
        <dbReference type="RuleBase" id="RU003857"/>
    </source>
</evidence>
<dbReference type="PANTHER" id="PTHR11003">
    <property type="entry name" value="POTASSIUM CHANNEL, SUBFAMILY K"/>
    <property type="match status" value="1"/>
</dbReference>
<keyword evidence="2 8" id="KW-0813">Transport</keyword>
<feature type="domain" description="Potassium channel" evidence="11">
    <location>
        <begin position="381"/>
        <end position="438"/>
    </location>
</feature>
<feature type="transmembrane region" description="Helical" evidence="10">
    <location>
        <begin position="507"/>
        <end position="527"/>
    </location>
</feature>
<keyword evidence="6 10" id="KW-0472">Membrane</keyword>